<dbReference type="InterPro" id="IPR046938">
    <property type="entry name" value="DNA_clamp_sf"/>
</dbReference>
<evidence type="ECO:0000256" key="1">
    <source>
        <dbReference type="ARBA" id="ARBA00004496"/>
    </source>
</evidence>
<keyword evidence="4 10" id="KW-0963">Cytoplasm</keyword>
<dbReference type="InterPro" id="IPR022635">
    <property type="entry name" value="DNA_polIII_beta_C"/>
</dbReference>
<organism evidence="14 15">
    <name type="scientific">Thermincola potens (strain JR)</name>
    <dbReference type="NCBI Taxonomy" id="635013"/>
    <lineage>
        <taxon>Bacteria</taxon>
        <taxon>Bacillati</taxon>
        <taxon>Bacillota</taxon>
        <taxon>Clostridia</taxon>
        <taxon>Eubacteriales</taxon>
        <taxon>Thermincolaceae</taxon>
        <taxon>Thermincola</taxon>
    </lineage>
</organism>
<dbReference type="PIRSF" id="PIRSF000804">
    <property type="entry name" value="DNA_pol_III_b"/>
    <property type="match status" value="1"/>
</dbReference>
<dbReference type="RefSeq" id="WP_013118927.1">
    <property type="nucleotide sequence ID" value="NC_014152.1"/>
</dbReference>
<evidence type="ECO:0000256" key="7">
    <source>
        <dbReference type="ARBA" id="ARBA00022705"/>
    </source>
</evidence>
<dbReference type="EMBL" id="CP002028">
    <property type="protein sequence ID" value="ADG80898.1"/>
    <property type="molecule type" value="Genomic_DNA"/>
</dbReference>
<dbReference type="STRING" id="635013.TherJR_0002"/>
<dbReference type="InterPro" id="IPR022634">
    <property type="entry name" value="DNA_polIII_beta_N"/>
</dbReference>
<dbReference type="SMART" id="SM00480">
    <property type="entry name" value="POL3Bc"/>
    <property type="match status" value="1"/>
</dbReference>
<dbReference type="GO" id="GO:0003677">
    <property type="term" value="F:DNA binding"/>
    <property type="evidence" value="ECO:0007669"/>
    <property type="project" value="UniProtKB-UniRule"/>
</dbReference>
<feature type="domain" description="DNA polymerase III beta sliding clamp central" evidence="12">
    <location>
        <begin position="130"/>
        <end position="246"/>
    </location>
</feature>
<dbReference type="PANTHER" id="PTHR30478:SF0">
    <property type="entry name" value="BETA SLIDING CLAMP"/>
    <property type="match status" value="1"/>
</dbReference>
<evidence type="ECO:0000256" key="3">
    <source>
        <dbReference type="ARBA" id="ARBA00021035"/>
    </source>
</evidence>
<proteinExistence type="inferred from homology"/>
<dbReference type="Pfam" id="PF02768">
    <property type="entry name" value="DNA_pol3_beta_3"/>
    <property type="match status" value="1"/>
</dbReference>
<dbReference type="NCBIfam" id="TIGR00663">
    <property type="entry name" value="dnan"/>
    <property type="match status" value="1"/>
</dbReference>
<evidence type="ECO:0000259" key="12">
    <source>
        <dbReference type="Pfam" id="PF02767"/>
    </source>
</evidence>
<dbReference type="Gene3D" id="3.70.10.10">
    <property type="match status" value="1"/>
</dbReference>
<dbReference type="KEGG" id="tjr:TherJR_0002"/>
<dbReference type="CDD" id="cd00140">
    <property type="entry name" value="beta_clamp"/>
    <property type="match status" value="1"/>
</dbReference>
<dbReference type="HOGENOM" id="CLU_038149_2_1_9"/>
<evidence type="ECO:0000313" key="14">
    <source>
        <dbReference type="EMBL" id="ADG80898.1"/>
    </source>
</evidence>
<feature type="domain" description="DNA polymerase III beta sliding clamp N-terminal" evidence="11">
    <location>
        <begin position="1"/>
        <end position="120"/>
    </location>
</feature>
<comment type="function">
    <text evidence="10">Confers DNA tethering and processivity to DNA polymerases and other proteins. Acts as a clamp, forming a ring around DNA (a reaction catalyzed by the clamp-loading complex) which diffuses in an ATP-independent manner freely and bidirectionally along dsDNA. Initially characterized for its ability to contact the catalytic subunit of DNA polymerase III (Pol III), a complex, multichain enzyme responsible for most of the replicative synthesis in bacteria; Pol III exhibits 3'-5' exonuclease proofreading activity. The beta chain is required for initiation of replication as well as for processivity of DNA replication.</text>
</comment>
<sequence length="370" mass="40902">MKFTSNKNNMVYGVQVAQRAVSPKNPLPILSGILMKLKNNNLCLTATDLELGIECTVPVNGSSEGSVVLPAKYLSEIVRKLPDVLIEFSVEKENNVATLKYAQSKTTIHGYSADEFPLLPSLDGETTYVIKQELFKNMIKQVTFATAADENRPIFTGVLFEVEGDELRLVATDTHRLALRIGAIGSHGYSGEKTGALIPAKALNEIVRIMPPENEEVKITFSNNQVVMELDNIRLISRLIEGQFPNYKQVIPQGCKSKIRLNTREFLDAVERASLLAKDGSNVIRLAVQNHTLIINSNSPDIGTIHEELPIVLEGEETQIAFNSKYLIDVLRVIDAEEVFLELTGSLSPGIVKPVEGDNYLYLILPVRTV</sequence>
<dbReference type="GO" id="GO:0003887">
    <property type="term" value="F:DNA-directed DNA polymerase activity"/>
    <property type="evidence" value="ECO:0007669"/>
    <property type="project" value="UniProtKB-UniRule"/>
</dbReference>
<evidence type="ECO:0000256" key="8">
    <source>
        <dbReference type="ARBA" id="ARBA00022932"/>
    </source>
</evidence>
<dbReference type="GO" id="GO:0008408">
    <property type="term" value="F:3'-5' exonuclease activity"/>
    <property type="evidence" value="ECO:0007669"/>
    <property type="project" value="InterPro"/>
</dbReference>
<dbReference type="GO" id="GO:0006271">
    <property type="term" value="P:DNA strand elongation involved in DNA replication"/>
    <property type="evidence" value="ECO:0007669"/>
    <property type="project" value="TreeGrafter"/>
</dbReference>
<evidence type="ECO:0000256" key="4">
    <source>
        <dbReference type="ARBA" id="ARBA00022490"/>
    </source>
</evidence>
<dbReference type="AlphaFoldDB" id="D5X8B9"/>
<dbReference type="InterPro" id="IPR001001">
    <property type="entry name" value="DNA_polIII_beta"/>
</dbReference>
<dbReference type="OrthoDB" id="8421503at2"/>
<comment type="subcellular location">
    <subcellularLocation>
        <location evidence="1 10">Cytoplasm</location>
    </subcellularLocation>
</comment>
<keyword evidence="15" id="KW-1185">Reference proteome</keyword>
<keyword evidence="9" id="KW-0238">DNA-binding</keyword>
<dbReference type="Pfam" id="PF02767">
    <property type="entry name" value="DNA_pol3_beta_2"/>
    <property type="match status" value="1"/>
</dbReference>
<comment type="subunit">
    <text evidence="10">Forms a ring-shaped head-to-tail homodimer around DNA.</text>
</comment>
<gene>
    <name evidence="14" type="ordered locus">TherJR_0002</name>
</gene>
<keyword evidence="6 10" id="KW-0548">Nucleotidyltransferase</keyword>
<keyword evidence="7 10" id="KW-0235">DNA replication</keyword>
<dbReference type="GO" id="GO:0009360">
    <property type="term" value="C:DNA polymerase III complex"/>
    <property type="evidence" value="ECO:0007669"/>
    <property type="project" value="InterPro"/>
</dbReference>
<dbReference type="eggNOG" id="COG0592">
    <property type="taxonomic scope" value="Bacteria"/>
</dbReference>
<protein>
    <recommendedName>
        <fullName evidence="3 10">Beta sliding clamp</fullName>
    </recommendedName>
</protein>
<evidence type="ECO:0000313" key="15">
    <source>
        <dbReference type="Proteomes" id="UP000002377"/>
    </source>
</evidence>
<evidence type="ECO:0000256" key="9">
    <source>
        <dbReference type="ARBA" id="ARBA00023125"/>
    </source>
</evidence>
<evidence type="ECO:0000256" key="5">
    <source>
        <dbReference type="ARBA" id="ARBA00022679"/>
    </source>
</evidence>
<feature type="domain" description="DNA polymerase III beta sliding clamp C-terminal" evidence="13">
    <location>
        <begin position="248"/>
        <end position="368"/>
    </location>
</feature>
<dbReference type="Pfam" id="PF00712">
    <property type="entry name" value="DNA_pol3_beta"/>
    <property type="match status" value="1"/>
</dbReference>
<dbReference type="PANTHER" id="PTHR30478">
    <property type="entry name" value="DNA POLYMERASE III SUBUNIT BETA"/>
    <property type="match status" value="1"/>
</dbReference>
<dbReference type="Proteomes" id="UP000002377">
    <property type="component" value="Chromosome"/>
</dbReference>
<evidence type="ECO:0000256" key="6">
    <source>
        <dbReference type="ARBA" id="ARBA00022695"/>
    </source>
</evidence>
<evidence type="ECO:0000259" key="11">
    <source>
        <dbReference type="Pfam" id="PF00712"/>
    </source>
</evidence>
<comment type="similarity">
    <text evidence="2 10">Belongs to the beta sliding clamp family.</text>
</comment>
<evidence type="ECO:0000259" key="13">
    <source>
        <dbReference type="Pfam" id="PF02768"/>
    </source>
</evidence>
<accession>D5X8B9</accession>
<evidence type="ECO:0000256" key="2">
    <source>
        <dbReference type="ARBA" id="ARBA00010752"/>
    </source>
</evidence>
<dbReference type="Gene3D" id="3.10.150.10">
    <property type="entry name" value="DNA Polymerase III, subunit A, domain 2"/>
    <property type="match status" value="1"/>
</dbReference>
<reference evidence="14 15" key="1">
    <citation type="submission" date="2010-05" db="EMBL/GenBank/DDBJ databases">
        <title>Complete sequence of Thermincola sp. JR.</title>
        <authorList>
            <consortium name="US DOE Joint Genome Institute"/>
            <person name="Lucas S."/>
            <person name="Copeland A."/>
            <person name="Lapidus A."/>
            <person name="Cheng J.-F."/>
            <person name="Bruce D."/>
            <person name="Goodwin L."/>
            <person name="Pitluck S."/>
            <person name="Chertkov O."/>
            <person name="Detter J.C."/>
            <person name="Han C."/>
            <person name="Tapia R."/>
            <person name="Land M."/>
            <person name="Hauser L."/>
            <person name="Kyrpides N."/>
            <person name="Mikhailova N."/>
            <person name="Hazen T.C."/>
            <person name="Woyke T."/>
        </authorList>
    </citation>
    <scope>NUCLEOTIDE SEQUENCE [LARGE SCALE GENOMIC DNA]</scope>
    <source>
        <strain evidence="14 15">JR</strain>
    </source>
</reference>
<dbReference type="SUPFAM" id="SSF55979">
    <property type="entry name" value="DNA clamp"/>
    <property type="match status" value="3"/>
</dbReference>
<dbReference type="InterPro" id="IPR022637">
    <property type="entry name" value="DNA_polIII_beta_cen"/>
</dbReference>
<evidence type="ECO:0000256" key="10">
    <source>
        <dbReference type="PIRNR" id="PIRNR000804"/>
    </source>
</evidence>
<name>D5X8B9_THEPJ</name>
<keyword evidence="8 10" id="KW-0239">DNA-directed DNA polymerase</keyword>
<keyword evidence="5 10" id="KW-0808">Transferase</keyword>
<dbReference type="GO" id="GO:0005737">
    <property type="term" value="C:cytoplasm"/>
    <property type="evidence" value="ECO:0007669"/>
    <property type="project" value="UniProtKB-SubCell"/>
</dbReference>